<dbReference type="InterPro" id="IPR006683">
    <property type="entry name" value="Thioestr_dom"/>
</dbReference>
<proteinExistence type="inferred from homology"/>
<dbReference type="Pfam" id="PF03061">
    <property type="entry name" value="4HBT"/>
    <property type="match status" value="1"/>
</dbReference>
<dbReference type="InterPro" id="IPR029069">
    <property type="entry name" value="HotDog_dom_sf"/>
</dbReference>
<accession>A0A810PTC2</accession>
<evidence type="ECO:0000313" key="5">
    <source>
        <dbReference type="Proteomes" id="UP000681343"/>
    </source>
</evidence>
<dbReference type="Proteomes" id="UP000681343">
    <property type="component" value="Chromosome"/>
</dbReference>
<protein>
    <recommendedName>
        <fullName evidence="3">Thioesterase domain-containing protein</fullName>
    </recommendedName>
</protein>
<dbReference type="AlphaFoldDB" id="A0A810PTC2"/>
<dbReference type="PANTHER" id="PTHR21660">
    <property type="entry name" value="THIOESTERASE SUPERFAMILY MEMBER-RELATED"/>
    <property type="match status" value="1"/>
</dbReference>
<dbReference type="RefSeq" id="WP_212820303.1">
    <property type="nucleotide sequence ID" value="NZ_AP023415.1"/>
</dbReference>
<dbReference type="InterPro" id="IPR039298">
    <property type="entry name" value="ACOT13"/>
</dbReference>
<name>A0A810PTC2_9FIRM</name>
<evidence type="ECO:0000259" key="3">
    <source>
        <dbReference type="Pfam" id="PF03061"/>
    </source>
</evidence>
<dbReference type="PANTHER" id="PTHR21660:SF1">
    <property type="entry name" value="ACYL-COENZYME A THIOESTERASE 13"/>
    <property type="match status" value="1"/>
</dbReference>
<dbReference type="GO" id="GO:0047617">
    <property type="term" value="F:fatty acyl-CoA hydrolase activity"/>
    <property type="evidence" value="ECO:0007669"/>
    <property type="project" value="InterPro"/>
</dbReference>
<evidence type="ECO:0000256" key="1">
    <source>
        <dbReference type="ARBA" id="ARBA00008324"/>
    </source>
</evidence>
<dbReference type="CDD" id="cd03443">
    <property type="entry name" value="PaaI_thioesterase"/>
    <property type="match status" value="1"/>
</dbReference>
<evidence type="ECO:0000256" key="2">
    <source>
        <dbReference type="ARBA" id="ARBA00022801"/>
    </source>
</evidence>
<dbReference type="Gene3D" id="3.10.129.10">
    <property type="entry name" value="Hotdog Thioesterase"/>
    <property type="match status" value="1"/>
</dbReference>
<dbReference type="KEGG" id="vfa:MM35RIKEN_12820"/>
<keyword evidence="5" id="KW-1185">Reference proteome</keyword>
<evidence type="ECO:0000313" key="4">
    <source>
        <dbReference type="EMBL" id="BCK79090.1"/>
    </source>
</evidence>
<feature type="domain" description="Thioesterase" evidence="3">
    <location>
        <begin position="59"/>
        <end position="129"/>
    </location>
</feature>
<sequence>MEKKQTWLRLVQEKSAHYLNLGDGGFDERMRAHLVDCDYEGQTVTYAFPTQDWQINEKGGIHGGAIAGMFDAAFGVVANFTAGENEATTVDMSVSFLRGVDYGMELYLKVFIVKAGRSLIRQRAELTDAATGKLLATASGSWMPL</sequence>
<comment type="similarity">
    <text evidence="1">Belongs to the thioesterase PaaI family.</text>
</comment>
<dbReference type="SUPFAM" id="SSF54637">
    <property type="entry name" value="Thioesterase/thiol ester dehydrase-isomerase"/>
    <property type="match status" value="1"/>
</dbReference>
<dbReference type="EMBL" id="AP023415">
    <property type="protein sequence ID" value="BCK79090.1"/>
    <property type="molecule type" value="Genomic_DNA"/>
</dbReference>
<gene>
    <name evidence="4" type="ORF">MM35RIKEN_12820</name>
</gene>
<keyword evidence="2" id="KW-0378">Hydrolase</keyword>
<organism evidence="4 5">
    <name type="scientific">Vescimonas fastidiosa</name>
    <dbReference type="NCBI Taxonomy" id="2714353"/>
    <lineage>
        <taxon>Bacteria</taxon>
        <taxon>Bacillati</taxon>
        <taxon>Bacillota</taxon>
        <taxon>Clostridia</taxon>
        <taxon>Eubacteriales</taxon>
        <taxon>Oscillospiraceae</taxon>
        <taxon>Vescimonas</taxon>
    </lineage>
</organism>
<reference evidence="4" key="1">
    <citation type="submission" date="2020-09" db="EMBL/GenBank/DDBJ databases">
        <title>New species isolated from human feces.</title>
        <authorList>
            <person name="Kitahara M."/>
            <person name="Shigeno Y."/>
            <person name="Shime M."/>
            <person name="Matsumoto Y."/>
            <person name="Nakamura S."/>
            <person name="Motooka D."/>
            <person name="Fukuoka S."/>
            <person name="Nishikawa H."/>
            <person name="Benno Y."/>
        </authorList>
    </citation>
    <scope>NUCLEOTIDE SEQUENCE</scope>
    <source>
        <strain evidence="4">MM35</strain>
    </source>
</reference>